<dbReference type="Gene3D" id="3.10.520.10">
    <property type="entry name" value="ApbE-like domains"/>
    <property type="match status" value="1"/>
</dbReference>
<comment type="caution">
    <text evidence="11">The sequence shown here is derived from an EMBL/GenBank/DDBJ whole genome shotgun (WGS) entry which is preliminary data.</text>
</comment>
<dbReference type="PANTHER" id="PTHR30040:SF2">
    <property type="entry name" value="FAD:PROTEIN FMN TRANSFERASE"/>
    <property type="match status" value="1"/>
</dbReference>
<keyword evidence="5" id="KW-0808">Transferase</keyword>
<gene>
    <name evidence="11" type="ORF">AKJ55_00390</name>
</gene>
<evidence type="ECO:0000256" key="10">
    <source>
        <dbReference type="ARBA" id="ARBA00048540"/>
    </source>
</evidence>
<dbReference type="SUPFAM" id="SSF143631">
    <property type="entry name" value="ApbE-like"/>
    <property type="match status" value="1"/>
</dbReference>
<dbReference type="Proteomes" id="UP000070633">
    <property type="component" value="Unassembled WGS sequence"/>
</dbReference>
<reference evidence="11 12" key="1">
    <citation type="journal article" date="2016" name="Sci. Rep.">
        <title>Metabolic traits of an uncultured archaeal lineage -MSBL1- from brine pools of the Red Sea.</title>
        <authorList>
            <person name="Mwirichia R."/>
            <person name="Alam I."/>
            <person name="Rashid M."/>
            <person name="Vinu M."/>
            <person name="Ba-Alawi W."/>
            <person name="Anthony Kamau A."/>
            <person name="Kamanda Ngugi D."/>
            <person name="Goker M."/>
            <person name="Klenk H.P."/>
            <person name="Bajic V."/>
            <person name="Stingl U."/>
        </authorList>
    </citation>
    <scope>NUCLEOTIDE SEQUENCE [LARGE SCALE GENOMIC DNA]</scope>
    <source>
        <strain evidence="11">SCGC-AAA382M17</strain>
    </source>
</reference>
<evidence type="ECO:0000256" key="8">
    <source>
        <dbReference type="ARBA" id="ARBA00022842"/>
    </source>
</evidence>
<dbReference type="InterPro" id="IPR024932">
    <property type="entry name" value="ApbE"/>
</dbReference>
<organism evidence="11 12">
    <name type="scientific">candidate division MSBL1 archaeon SCGC-AAA382M17</name>
    <dbReference type="NCBI Taxonomy" id="1698284"/>
    <lineage>
        <taxon>Archaea</taxon>
        <taxon>Methanobacteriati</taxon>
        <taxon>Methanobacteriota</taxon>
        <taxon>candidate division MSBL1</taxon>
    </lineage>
</organism>
<proteinExistence type="predicted"/>
<evidence type="ECO:0000256" key="3">
    <source>
        <dbReference type="ARBA" id="ARBA00016337"/>
    </source>
</evidence>
<evidence type="ECO:0000256" key="9">
    <source>
        <dbReference type="ARBA" id="ARBA00031306"/>
    </source>
</evidence>
<evidence type="ECO:0000256" key="1">
    <source>
        <dbReference type="ARBA" id="ARBA00001946"/>
    </source>
</evidence>
<dbReference type="EMBL" id="LHYI01000005">
    <property type="protein sequence ID" value="KXB08821.1"/>
    <property type="molecule type" value="Genomic_DNA"/>
</dbReference>
<evidence type="ECO:0000256" key="5">
    <source>
        <dbReference type="ARBA" id="ARBA00022679"/>
    </source>
</evidence>
<keyword evidence="7" id="KW-0274">FAD</keyword>
<comment type="catalytic activity">
    <reaction evidence="10">
        <text>L-threonyl-[protein] + FAD = FMN-L-threonyl-[protein] + AMP + H(+)</text>
        <dbReference type="Rhea" id="RHEA:36847"/>
        <dbReference type="Rhea" id="RHEA-COMP:11060"/>
        <dbReference type="Rhea" id="RHEA-COMP:11061"/>
        <dbReference type="ChEBI" id="CHEBI:15378"/>
        <dbReference type="ChEBI" id="CHEBI:30013"/>
        <dbReference type="ChEBI" id="CHEBI:57692"/>
        <dbReference type="ChEBI" id="CHEBI:74257"/>
        <dbReference type="ChEBI" id="CHEBI:456215"/>
        <dbReference type="EC" id="2.7.1.180"/>
    </reaction>
</comment>
<dbReference type="EC" id="2.7.1.180" evidence="2"/>
<keyword evidence="8" id="KW-0460">Magnesium</keyword>
<comment type="cofactor">
    <cofactor evidence="1">
        <name>Mg(2+)</name>
        <dbReference type="ChEBI" id="CHEBI:18420"/>
    </cofactor>
</comment>
<protein>
    <recommendedName>
        <fullName evidence="3">FAD:protein FMN transferase</fullName>
        <ecNumber evidence="2">2.7.1.180</ecNumber>
    </recommendedName>
    <alternativeName>
        <fullName evidence="9">Flavin transferase</fullName>
    </alternativeName>
</protein>
<dbReference type="Pfam" id="PF02424">
    <property type="entry name" value="ApbE"/>
    <property type="match status" value="1"/>
</dbReference>
<evidence type="ECO:0000256" key="4">
    <source>
        <dbReference type="ARBA" id="ARBA00022630"/>
    </source>
</evidence>
<keyword evidence="4" id="KW-0285">Flavoprotein</keyword>
<evidence type="ECO:0000256" key="7">
    <source>
        <dbReference type="ARBA" id="ARBA00022827"/>
    </source>
</evidence>
<dbReference type="PIRSF" id="PIRSF006268">
    <property type="entry name" value="ApbE"/>
    <property type="match status" value="1"/>
</dbReference>
<dbReference type="InterPro" id="IPR003374">
    <property type="entry name" value="ApbE-like_sf"/>
</dbReference>
<accession>A0ABR5TK02</accession>
<evidence type="ECO:0000256" key="2">
    <source>
        <dbReference type="ARBA" id="ARBA00011955"/>
    </source>
</evidence>
<keyword evidence="12" id="KW-1185">Reference proteome</keyword>
<keyword evidence="6" id="KW-0479">Metal-binding</keyword>
<evidence type="ECO:0000313" key="11">
    <source>
        <dbReference type="EMBL" id="KXB08821.1"/>
    </source>
</evidence>
<dbReference type="PANTHER" id="PTHR30040">
    <property type="entry name" value="THIAMINE BIOSYNTHESIS LIPOPROTEIN APBE"/>
    <property type="match status" value="1"/>
</dbReference>
<evidence type="ECO:0000313" key="12">
    <source>
        <dbReference type="Proteomes" id="UP000070633"/>
    </source>
</evidence>
<name>A0ABR5TK02_9EURY</name>
<evidence type="ECO:0000256" key="6">
    <source>
        <dbReference type="ARBA" id="ARBA00022723"/>
    </source>
</evidence>
<sequence>MLLATFSACTNLPGTQDETYMSIRGLTQGTTYMVKYSSADSTNYHPQIKKILSEIDSSMSTYRDNSIISRINRNDSSVRVDEHFREVYQTAKKVSQMTAGAFDITVAPLVNAWGFGFTEKKELDTSKVDSLLEYVGYTSIRLENGKVYKNAKRTMIDMSAIAQGYAVDEISEFLDINGIRDYLVEIGGEVTTQGRNPDGNVWRIGIDKPVDSCNLGKRQLQAIVKLKNLSVATSGSYRQFYVEDGVRYSHTINPKTGFPVRHNLLSVSVFAKKCVLADALATAFMVMGRKKSKRFLEKHSSLGAYFIYSDDQGNFQVECTENVKDLIENL</sequence>